<evidence type="ECO:0000313" key="2">
    <source>
        <dbReference type="Proteomes" id="UP001500994"/>
    </source>
</evidence>
<organism evidence="1 2">
    <name type="scientific">Streptomyces lunalinharesii</name>
    <dbReference type="NCBI Taxonomy" id="333384"/>
    <lineage>
        <taxon>Bacteria</taxon>
        <taxon>Bacillati</taxon>
        <taxon>Actinomycetota</taxon>
        <taxon>Actinomycetes</taxon>
        <taxon>Kitasatosporales</taxon>
        <taxon>Streptomycetaceae</taxon>
        <taxon>Streptomyces</taxon>
    </lineage>
</organism>
<protein>
    <recommendedName>
        <fullName evidence="3">Transposase</fullName>
    </recommendedName>
</protein>
<dbReference type="RefSeq" id="WP_344585290.1">
    <property type="nucleotide sequence ID" value="NZ_BAAARK010000084.1"/>
</dbReference>
<comment type="caution">
    <text evidence="1">The sequence shown here is derived from an EMBL/GenBank/DDBJ whole genome shotgun (WGS) entry which is preliminary data.</text>
</comment>
<reference evidence="1 2" key="1">
    <citation type="journal article" date="2019" name="Int. J. Syst. Evol. Microbiol.">
        <title>The Global Catalogue of Microorganisms (GCM) 10K type strain sequencing project: providing services to taxonomists for standard genome sequencing and annotation.</title>
        <authorList>
            <consortium name="The Broad Institute Genomics Platform"/>
            <consortium name="The Broad Institute Genome Sequencing Center for Infectious Disease"/>
            <person name="Wu L."/>
            <person name="Ma J."/>
        </authorList>
    </citation>
    <scope>NUCLEOTIDE SEQUENCE [LARGE SCALE GENOMIC DNA]</scope>
    <source>
        <strain evidence="1 2">JCM 16374</strain>
    </source>
</reference>
<accession>A0ABN3TA80</accession>
<dbReference type="Proteomes" id="UP001500994">
    <property type="component" value="Unassembled WGS sequence"/>
</dbReference>
<proteinExistence type="predicted"/>
<keyword evidence="2" id="KW-1185">Reference proteome</keyword>
<dbReference type="EMBL" id="BAAARK010000084">
    <property type="protein sequence ID" value="GAA2695347.1"/>
    <property type="molecule type" value="Genomic_DNA"/>
</dbReference>
<gene>
    <name evidence="1" type="ORF">GCM10009864_82720</name>
</gene>
<sequence>MLQLDPQQRPRLIEIIRNLRERITEARANGWLGEVEGLQVSLNAAMAKLTSLNRTSTDGRPQLVDLGMPLFTDPPARHFDSTP</sequence>
<name>A0ABN3TA80_9ACTN</name>
<evidence type="ECO:0008006" key="3">
    <source>
        <dbReference type="Google" id="ProtNLM"/>
    </source>
</evidence>
<evidence type="ECO:0000313" key="1">
    <source>
        <dbReference type="EMBL" id="GAA2695347.1"/>
    </source>
</evidence>